<name>I0I857_CALAS</name>
<evidence type="ECO:0000256" key="3">
    <source>
        <dbReference type="ARBA" id="ARBA00012973"/>
    </source>
</evidence>
<dbReference type="GO" id="GO:0009098">
    <property type="term" value="P:L-leucine biosynthetic process"/>
    <property type="evidence" value="ECO:0007669"/>
    <property type="project" value="UniProtKB-UniRule"/>
</dbReference>
<feature type="binding site" evidence="11">
    <location>
        <position position="258"/>
    </location>
    <ligand>
        <name>Mn(2+)</name>
        <dbReference type="ChEBI" id="CHEBI:29035"/>
    </ligand>
</feature>
<feature type="binding site" evidence="11">
    <location>
        <position position="260"/>
    </location>
    <ligand>
        <name>Mn(2+)</name>
        <dbReference type="ChEBI" id="CHEBI:29035"/>
    </ligand>
</feature>
<dbReference type="InterPro" id="IPR000891">
    <property type="entry name" value="PYR_CT"/>
</dbReference>
<comment type="pathway">
    <text evidence="1 11">Amino-acid biosynthesis; L-leucine biosynthesis; L-leucine from 3-methyl-2-oxobutanoate: step 1/4.</text>
</comment>
<dbReference type="InterPro" id="IPR005671">
    <property type="entry name" value="LeuA_bact_synth"/>
</dbReference>
<comment type="catalytic activity">
    <reaction evidence="11">
        <text>3-methyl-2-oxobutanoate + acetyl-CoA + H2O = (2S)-2-isopropylmalate + CoA + H(+)</text>
        <dbReference type="Rhea" id="RHEA:21524"/>
        <dbReference type="ChEBI" id="CHEBI:1178"/>
        <dbReference type="ChEBI" id="CHEBI:11851"/>
        <dbReference type="ChEBI" id="CHEBI:15377"/>
        <dbReference type="ChEBI" id="CHEBI:15378"/>
        <dbReference type="ChEBI" id="CHEBI:57287"/>
        <dbReference type="ChEBI" id="CHEBI:57288"/>
        <dbReference type="EC" id="2.3.3.13"/>
    </reaction>
</comment>
<evidence type="ECO:0000256" key="10">
    <source>
        <dbReference type="ARBA" id="ARBA00023304"/>
    </source>
</evidence>
<dbReference type="Pfam" id="PF00682">
    <property type="entry name" value="HMGL-like"/>
    <property type="match status" value="1"/>
</dbReference>
<dbReference type="FunFam" id="1.10.238.260:FF:000001">
    <property type="entry name" value="2-isopropylmalate synthase"/>
    <property type="match status" value="1"/>
</dbReference>
<comment type="subunit">
    <text evidence="11">Homodimer.</text>
</comment>
<dbReference type="PANTHER" id="PTHR10277:SF9">
    <property type="entry name" value="2-ISOPROPYLMALATE SYNTHASE 1, CHLOROPLASTIC-RELATED"/>
    <property type="match status" value="1"/>
</dbReference>
<dbReference type="KEGG" id="cap:CLDAP_34050"/>
<dbReference type="RefSeq" id="WP_014434671.1">
    <property type="nucleotide sequence ID" value="NC_017079.1"/>
</dbReference>
<keyword evidence="11" id="KW-0963">Cytoplasm</keyword>
<keyword evidence="10 11" id="KW-0100">Branched-chain amino acid biosynthesis</keyword>
<evidence type="ECO:0000313" key="13">
    <source>
        <dbReference type="EMBL" id="BAM01445.1"/>
    </source>
</evidence>
<dbReference type="EC" id="2.3.3.13" evidence="3 11"/>
<reference evidence="13 14" key="1">
    <citation type="submission" date="2012-02" db="EMBL/GenBank/DDBJ databases">
        <title>Complete genome sequence of Caldilinea aerophila DSM 14535 (= NBRC 102666).</title>
        <authorList>
            <person name="Oguchi A."/>
            <person name="Hosoyama A."/>
            <person name="Sekine M."/>
            <person name="Fukai R."/>
            <person name="Kato Y."/>
            <person name="Nakamura S."/>
            <person name="Hanada S."/>
            <person name="Yamazaki S."/>
            <person name="Fujita N."/>
        </authorList>
    </citation>
    <scope>NUCLEOTIDE SEQUENCE [LARGE SCALE GENOMIC DNA]</scope>
    <source>
        <strain evidence="14">DSM 14535 / JCM 11387 / NBRC 104270 / STL-6-O1</strain>
    </source>
</reference>
<dbReference type="UniPathway" id="UPA00048">
    <property type="reaction ID" value="UER00070"/>
</dbReference>
<dbReference type="GO" id="GO:0005737">
    <property type="term" value="C:cytoplasm"/>
    <property type="evidence" value="ECO:0007669"/>
    <property type="project" value="UniProtKB-UniRule"/>
</dbReference>
<keyword evidence="6 11" id="KW-0028">Amino-acid biosynthesis</keyword>
<dbReference type="CDD" id="cd07940">
    <property type="entry name" value="DRE_TIM_IPMS"/>
    <property type="match status" value="1"/>
</dbReference>
<dbReference type="SUPFAM" id="SSF51569">
    <property type="entry name" value="Aldolase"/>
    <property type="match status" value="1"/>
</dbReference>
<dbReference type="Gene3D" id="3.20.20.70">
    <property type="entry name" value="Aldolase class I"/>
    <property type="match status" value="1"/>
</dbReference>
<comment type="function">
    <text evidence="11">Catalyzes the condensation of the acetyl group of acetyl-CoA with 3-methyl-2-oxobutanoate (2-ketoisovalerate) to form 3-carboxy-3-hydroxy-4-methylpentanoate (2-isopropylmalate).</text>
</comment>
<dbReference type="Gene3D" id="1.10.238.260">
    <property type="match status" value="1"/>
</dbReference>
<dbReference type="InterPro" id="IPR013709">
    <property type="entry name" value="2-isopropylmalate_synth_dimer"/>
</dbReference>
<dbReference type="InterPro" id="IPR036230">
    <property type="entry name" value="LeuA_allosteric_dom_sf"/>
</dbReference>
<sequence length="595" mass="64740">MNRPVSVDRDEQEFVGGGSDEIPAVDVEQFRIQDQAAYAREIANGNVVLIFDTTLRDGEQSPGATLNTQEKLEIAHQLARLGVDIIEAGFPAASPGDLEAVKRIAETVGRKPRRGKNGEIVAPPVIAGLARANKSDIDKAWEAVKGAIRPRIHTFLATSDIHMQYKLRMTRDEVLETVGDMVAYARSLCQDVEFSPEDGGRSDPEFLVKVLEVAIKAGATTLNIPDTVGYTTPEEYGALIKYLRENTPGGKDVIFSCHCHNDLGLATANTLAGVRNGARQIEVTINGIGERAGNTSLEETVMAMYVRPQVFGLTTNIITQEIHRTSDMVSRYTGMVIQPNKAIVGANAFAHEAGIHQDGMLKHKRTYEIMDASTIGLNTSKLVLGKHSGKHALARKLESMGYRLTQEELKEVFNRFKELADKKKHITEADLEALVGDELYQPVEAWELVEVQAHCGTALTPTAVVKLKDNSTGEIKMGAATGTGPVDAVYKAINEVVKVPNNLVEFLVQAVTEGIDANGDVTIRIEVPDSRGYKETAQGRQRRRLFSGRGVDTDIIVASAKAYMQALNKMIDALKSESVAPTSQVSEDLVIEAGL</sequence>
<dbReference type="InterPro" id="IPR054691">
    <property type="entry name" value="LeuA/HCS_post-cat"/>
</dbReference>
<dbReference type="OrthoDB" id="9804858at2"/>
<dbReference type="SMART" id="SM00917">
    <property type="entry name" value="LeuA_dimer"/>
    <property type="match status" value="1"/>
</dbReference>
<evidence type="ECO:0000256" key="8">
    <source>
        <dbReference type="ARBA" id="ARBA00022723"/>
    </source>
</evidence>
<proteinExistence type="inferred from homology"/>
<evidence type="ECO:0000256" key="1">
    <source>
        <dbReference type="ARBA" id="ARBA00004689"/>
    </source>
</evidence>
<dbReference type="GO" id="GO:0030145">
    <property type="term" value="F:manganese ion binding"/>
    <property type="evidence" value="ECO:0007669"/>
    <property type="project" value="UniProtKB-UniRule"/>
</dbReference>
<dbReference type="Proteomes" id="UP000007880">
    <property type="component" value="Chromosome"/>
</dbReference>
<dbReference type="FunFam" id="3.20.20.70:FF:000010">
    <property type="entry name" value="2-isopropylmalate synthase"/>
    <property type="match status" value="1"/>
</dbReference>
<evidence type="ECO:0000256" key="11">
    <source>
        <dbReference type="HAMAP-Rule" id="MF_01025"/>
    </source>
</evidence>
<comment type="similarity">
    <text evidence="2 11">Belongs to the alpha-IPM synthase/homocitrate synthase family. LeuA type 1 subfamily.</text>
</comment>
<evidence type="ECO:0000256" key="4">
    <source>
        <dbReference type="ARBA" id="ARBA00018198"/>
    </source>
</evidence>
<dbReference type="NCBIfam" id="TIGR00973">
    <property type="entry name" value="leuA_bact"/>
    <property type="match status" value="1"/>
</dbReference>
<dbReference type="GO" id="GO:0003985">
    <property type="term" value="F:acetyl-CoA C-acetyltransferase activity"/>
    <property type="evidence" value="ECO:0007669"/>
    <property type="project" value="UniProtKB-UniRule"/>
</dbReference>
<dbReference type="PATRIC" id="fig|926550.5.peg.3673"/>
<dbReference type="SUPFAM" id="SSF110921">
    <property type="entry name" value="2-isopropylmalate synthase LeuA, allosteric (dimerisation) domain"/>
    <property type="match status" value="1"/>
</dbReference>
<evidence type="ECO:0000256" key="6">
    <source>
        <dbReference type="ARBA" id="ARBA00022605"/>
    </source>
</evidence>
<keyword evidence="7 11" id="KW-0808">Transferase</keyword>
<evidence type="ECO:0000256" key="2">
    <source>
        <dbReference type="ARBA" id="ARBA00009396"/>
    </source>
</evidence>
<gene>
    <name evidence="11 13" type="primary">leuA</name>
    <name evidence="13" type="ordered locus">CLDAP_34050</name>
</gene>
<dbReference type="PROSITE" id="PS00816">
    <property type="entry name" value="AIPM_HOMOCIT_SYNTH_2"/>
    <property type="match status" value="1"/>
</dbReference>
<dbReference type="Pfam" id="PF22617">
    <property type="entry name" value="HCS_D2"/>
    <property type="match status" value="1"/>
</dbReference>
<dbReference type="HAMAP" id="MF_01025">
    <property type="entry name" value="LeuA_type1"/>
    <property type="match status" value="1"/>
</dbReference>
<dbReference type="NCBIfam" id="NF002086">
    <property type="entry name" value="PRK00915.1-3"/>
    <property type="match status" value="1"/>
</dbReference>
<keyword evidence="9 11" id="KW-0464">Manganese</keyword>
<feature type="binding site" evidence="11">
    <location>
        <position position="57"/>
    </location>
    <ligand>
        <name>Mn(2+)</name>
        <dbReference type="ChEBI" id="CHEBI:29035"/>
    </ligand>
</feature>
<dbReference type="PANTHER" id="PTHR10277">
    <property type="entry name" value="HOMOCITRATE SYNTHASE-RELATED"/>
    <property type="match status" value="1"/>
</dbReference>
<organism evidence="13 14">
    <name type="scientific">Caldilinea aerophila (strain DSM 14535 / JCM 11387 / NBRC 104270 / STL-6-O1)</name>
    <dbReference type="NCBI Taxonomy" id="926550"/>
    <lineage>
        <taxon>Bacteria</taxon>
        <taxon>Bacillati</taxon>
        <taxon>Chloroflexota</taxon>
        <taxon>Caldilineae</taxon>
        <taxon>Caldilineales</taxon>
        <taxon>Caldilineaceae</taxon>
        <taxon>Caldilinea</taxon>
    </lineage>
</organism>
<dbReference type="InterPro" id="IPR013785">
    <property type="entry name" value="Aldolase_TIM"/>
</dbReference>
<protein>
    <recommendedName>
        <fullName evidence="4 11">2-isopropylmalate synthase</fullName>
        <ecNumber evidence="3 11">2.3.3.13</ecNumber>
    </recommendedName>
    <alternativeName>
        <fullName evidence="11">Alpha-IPM synthase</fullName>
    </alternativeName>
    <alternativeName>
        <fullName evidence="11">Alpha-isopropylmalate synthase</fullName>
    </alternativeName>
</protein>
<dbReference type="HOGENOM" id="CLU_022158_0_1_0"/>
<dbReference type="eggNOG" id="COG0119">
    <property type="taxonomic scope" value="Bacteria"/>
</dbReference>
<comment type="cofactor">
    <cofactor evidence="11">
        <name>Mn(2+)</name>
        <dbReference type="ChEBI" id="CHEBI:29035"/>
    </cofactor>
</comment>
<dbReference type="InterPro" id="IPR002034">
    <property type="entry name" value="AIPM/Hcit_synth_CS"/>
</dbReference>
<evidence type="ECO:0000256" key="9">
    <source>
        <dbReference type="ARBA" id="ARBA00023211"/>
    </source>
</evidence>
<feature type="region of interest" description="Regulatory domain" evidence="11">
    <location>
        <begin position="447"/>
        <end position="595"/>
    </location>
</feature>
<feature type="binding site" evidence="11">
    <location>
        <position position="294"/>
    </location>
    <ligand>
        <name>Mn(2+)</name>
        <dbReference type="ChEBI" id="CHEBI:29035"/>
    </ligand>
</feature>
<dbReference type="AlphaFoldDB" id="I0I857"/>
<evidence type="ECO:0000256" key="5">
    <source>
        <dbReference type="ARBA" id="ARBA00022430"/>
    </source>
</evidence>
<evidence type="ECO:0000313" key="14">
    <source>
        <dbReference type="Proteomes" id="UP000007880"/>
    </source>
</evidence>
<dbReference type="PROSITE" id="PS00815">
    <property type="entry name" value="AIPM_HOMOCIT_SYNTH_1"/>
    <property type="match status" value="1"/>
</dbReference>
<dbReference type="Gene3D" id="3.30.160.270">
    <property type="match status" value="1"/>
</dbReference>
<dbReference type="Pfam" id="PF08502">
    <property type="entry name" value="LeuA_dimer"/>
    <property type="match status" value="1"/>
</dbReference>
<feature type="domain" description="Pyruvate carboxyltransferase" evidence="12">
    <location>
        <begin position="48"/>
        <end position="323"/>
    </location>
</feature>
<dbReference type="InterPro" id="IPR050073">
    <property type="entry name" value="2-IPM_HCS-like"/>
</dbReference>
<dbReference type="STRING" id="926550.CLDAP_34050"/>
<dbReference type="GO" id="GO:0003852">
    <property type="term" value="F:2-isopropylmalate synthase activity"/>
    <property type="evidence" value="ECO:0007669"/>
    <property type="project" value="UniProtKB-UniRule"/>
</dbReference>
<evidence type="ECO:0000259" key="12">
    <source>
        <dbReference type="PROSITE" id="PS50991"/>
    </source>
</evidence>
<keyword evidence="5 11" id="KW-0432">Leucine biosynthesis</keyword>
<accession>I0I857</accession>
<keyword evidence="14" id="KW-1185">Reference proteome</keyword>
<keyword evidence="8 11" id="KW-0479">Metal-binding</keyword>
<evidence type="ECO:0000256" key="7">
    <source>
        <dbReference type="ARBA" id="ARBA00022679"/>
    </source>
</evidence>
<dbReference type="EMBL" id="AP012337">
    <property type="protein sequence ID" value="BAM01445.1"/>
    <property type="molecule type" value="Genomic_DNA"/>
</dbReference>
<dbReference type="PROSITE" id="PS50991">
    <property type="entry name" value="PYR_CT"/>
    <property type="match status" value="1"/>
</dbReference>